<dbReference type="Proteomes" id="UP000789375">
    <property type="component" value="Unassembled WGS sequence"/>
</dbReference>
<evidence type="ECO:0000313" key="1">
    <source>
        <dbReference type="EMBL" id="CAG8449704.1"/>
    </source>
</evidence>
<dbReference type="AlphaFoldDB" id="A0A9N8VGA2"/>
<accession>A0A9N8VGA2</accession>
<organism evidence="1 2">
    <name type="scientific">Funneliformis mosseae</name>
    <name type="common">Endomycorrhizal fungus</name>
    <name type="synonym">Glomus mosseae</name>
    <dbReference type="NCBI Taxonomy" id="27381"/>
    <lineage>
        <taxon>Eukaryota</taxon>
        <taxon>Fungi</taxon>
        <taxon>Fungi incertae sedis</taxon>
        <taxon>Mucoromycota</taxon>
        <taxon>Glomeromycotina</taxon>
        <taxon>Glomeromycetes</taxon>
        <taxon>Glomerales</taxon>
        <taxon>Glomeraceae</taxon>
        <taxon>Funneliformis</taxon>
    </lineage>
</organism>
<sequence length="56" mass="6608">MNIEQLACGDENEREAGDIPDKDVLSVRFVSTHIHRAVCRRKDYLSWLRVTDWCKM</sequence>
<dbReference type="EMBL" id="CAJVPP010000163">
    <property type="protein sequence ID" value="CAG8449704.1"/>
    <property type="molecule type" value="Genomic_DNA"/>
</dbReference>
<comment type="caution">
    <text evidence="1">The sequence shown here is derived from an EMBL/GenBank/DDBJ whole genome shotgun (WGS) entry which is preliminary data.</text>
</comment>
<protein>
    <submittedName>
        <fullName evidence="1">11713_t:CDS:1</fullName>
    </submittedName>
</protein>
<keyword evidence="2" id="KW-1185">Reference proteome</keyword>
<gene>
    <name evidence="1" type="ORF">FMOSSE_LOCUS1426</name>
</gene>
<evidence type="ECO:0000313" key="2">
    <source>
        <dbReference type="Proteomes" id="UP000789375"/>
    </source>
</evidence>
<reference evidence="1" key="1">
    <citation type="submission" date="2021-06" db="EMBL/GenBank/DDBJ databases">
        <authorList>
            <person name="Kallberg Y."/>
            <person name="Tangrot J."/>
            <person name="Rosling A."/>
        </authorList>
    </citation>
    <scope>NUCLEOTIDE SEQUENCE</scope>
    <source>
        <strain evidence="1">87-6 pot B 2015</strain>
    </source>
</reference>
<proteinExistence type="predicted"/>
<name>A0A9N8VGA2_FUNMO</name>